<feature type="non-terminal residue" evidence="1">
    <location>
        <position position="92"/>
    </location>
</feature>
<organism evidence="1 2">
    <name type="scientific">Gigaspora margarita</name>
    <dbReference type="NCBI Taxonomy" id="4874"/>
    <lineage>
        <taxon>Eukaryota</taxon>
        <taxon>Fungi</taxon>
        <taxon>Fungi incertae sedis</taxon>
        <taxon>Mucoromycota</taxon>
        <taxon>Glomeromycotina</taxon>
        <taxon>Glomeromycetes</taxon>
        <taxon>Diversisporales</taxon>
        <taxon>Gigasporaceae</taxon>
        <taxon>Gigaspora</taxon>
    </lineage>
</organism>
<proteinExistence type="predicted"/>
<dbReference type="EMBL" id="CAJVQB010058154">
    <property type="protein sequence ID" value="CAG8838467.1"/>
    <property type="molecule type" value="Genomic_DNA"/>
</dbReference>
<evidence type="ECO:0000313" key="1">
    <source>
        <dbReference type="EMBL" id="CAG8838467.1"/>
    </source>
</evidence>
<accession>A0ABN7WT63</accession>
<dbReference type="Proteomes" id="UP000789901">
    <property type="component" value="Unassembled WGS sequence"/>
</dbReference>
<gene>
    <name evidence="1" type="ORF">GMARGA_LOCUS33995</name>
</gene>
<comment type="caution">
    <text evidence="1">The sequence shown here is derived from an EMBL/GenBank/DDBJ whole genome shotgun (WGS) entry which is preliminary data.</text>
</comment>
<name>A0ABN7WT63_GIGMA</name>
<protein>
    <submittedName>
        <fullName evidence="1">24049_t:CDS:1</fullName>
    </submittedName>
</protein>
<sequence>AYYKLEALLAEKGWNNASRKKFNTYFLPEKRKAIWKILKRVHQLFVAREEGYLYIVEHINITILEKMYNEDFLDILLVKAHAQRQGELYHSL</sequence>
<evidence type="ECO:0000313" key="2">
    <source>
        <dbReference type="Proteomes" id="UP000789901"/>
    </source>
</evidence>
<keyword evidence="2" id="KW-1185">Reference proteome</keyword>
<feature type="non-terminal residue" evidence="1">
    <location>
        <position position="1"/>
    </location>
</feature>
<reference evidence="1 2" key="1">
    <citation type="submission" date="2021-06" db="EMBL/GenBank/DDBJ databases">
        <authorList>
            <person name="Kallberg Y."/>
            <person name="Tangrot J."/>
            <person name="Rosling A."/>
        </authorList>
    </citation>
    <scope>NUCLEOTIDE SEQUENCE [LARGE SCALE GENOMIC DNA]</scope>
    <source>
        <strain evidence="1 2">120-4 pot B 10/14</strain>
    </source>
</reference>